<feature type="domain" description="Pih1 Ascomycota CS" evidence="3">
    <location>
        <begin position="249"/>
        <end position="339"/>
    </location>
</feature>
<dbReference type="EMBL" id="CAEFZW010000001">
    <property type="protein sequence ID" value="CAB4252356.1"/>
    <property type="molecule type" value="Genomic_DNA"/>
</dbReference>
<dbReference type="RefSeq" id="XP_041404394.1">
    <property type="nucleotide sequence ID" value="XM_041548460.1"/>
</dbReference>
<dbReference type="Pfam" id="PF08190">
    <property type="entry name" value="PIH1"/>
    <property type="match status" value="1"/>
</dbReference>
<evidence type="ECO:0000259" key="2">
    <source>
        <dbReference type="Pfam" id="PF08190"/>
    </source>
</evidence>
<evidence type="ECO:0000259" key="3">
    <source>
        <dbReference type="Pfam" id="PF18482"/>
    </source>
</evidence>
<dbReference type="AlphaFoldDB" id="A0A8H2ZEK2"/>
<proteinExistence type="inferred from homology"/>
<comment type="similarity">
    <text evidence="1">Belongs to the PIH1 family.</text>
</comment>
<dbReference type="InterPro" id="IPR050734">
    <property type="entry name" value="PIH1/Kintoun_subfamily"/>
</dbReference>
<dbReference type="GO" id="GO:0097255">
    <property type="term" value="C:R2TP complex"/>
    <property type="evidence" value="ECO:0007669"/>
    <property type="project" value="TreeGrafter"/>
</dbReference>
<dbReference type="PANTHER" id="PTHR22997">
    <property type="entry name" value="PIH1 DOMAIN-CONTAINING PROTEIN 1"/>
    <property type="match status" value="1"/>
</dbReference>
<dbReference type="OrthoDB" id="5135119at2759"/>
<keyword evidence="5" id="KW-1185">Reference proteome</keyword>
<dbReference type="PANTHER" id="PTHR22997:SF0">
    <property type="entry name" value="PIH1 DOMAIN-CONTAINING PROTEIN 1"/>
    <property type="match status" value="1"/>
</dbReference>
<evidence type="ECO:0000313" key="4">
    <source>
        <dbReference type="EMBL" id="CAB4252356.1"/>
    </source>
</evidence>
<accession>A0A8H2ZEK2</accession>
<evidence type="ECO:0000313" key="5">
    <source>
        <dbReference type="Proteomes" id="UP000644660"/>
    </source>
</evidence>
<dbReference type="GO" id="GO:0006364">
    <property type="term" value="P:rRNA processing"/>
    <property type="evidence" value="ECO:0007669"/>
    <property type="project" value="TreeGrafter"/>
</dbReference>
<dbReference type="GO" id="GO:0000492">
    <property type="term" value="P:box C/D snoRNP assembly"/>
    <property type="evidence" value="ECO:0007669"/>
    <property type="project" value="TreeGrafter"/>
</dbReference>
<feature type="domain" description="PIH1 N-terminal" evidence="2">
    <location>
        <begin position="8"/>
        <end position="155"/>
    </location>
</feature>
<reference evidence="4 5" key="1">
    <citation type="submission" date="2020-05" db="EMBL/GenBank/DDBJ databases">
        <authorList>
            <person name="Casaregola S."/>
            <person name="Devillers H."/>
            <person name="Grondin C."/>
        </authorList>
    </citation>
    <scope>NUCLEOTIDE SEQUENCE [LARGE SCALE GENOMIC DNA]</scope>
    <source>
        <strain evidence="4 5">CLIB 1767</strain>
    </source>
</reference>
<dbReference type="InterPro" id="IPR012981">
    <property type="entry name" value="PIH1_N"/>
</dbReference>
<evidence type="ECO:0000256" key="1">
    <source>
        <dbReference type="ARBA" id="ARBA00008511"/>
    </source>
</evidence>
<protein>
    <submittedName>
        <fullName evidence="4">Similar to Saccharomyces cerevisiae YHR034C PIH1 Protein of unresolved function</fullName>
    </submittedName>
</protein>
<dbReference type="GO" id="GO:0005737">
    <property type="term" value="C:cytoplasm"/>
    <property type="evidence" value="ECO:0007669"/>
    <property type="project" value="TreeGrafter"/>
</dbReference>
<dbReference type="Proteomes" id="UP000644660">
    <property type="component" value="Unassembled WGS sequence"/>
</dbReference>
<dbReference type="Gene3D" id="2.60.40.4160">
    <property type="match status" value="1"/>
</dbReference>
<comment type="caution">
    <text evidence="4">The sequence shown here is derived from an EMBL/GenBank/DDBJ whole genome shotgun (WGS) entry which is preliminary data.</text>
</comment>
<dbReference type="Pfam" id="PF18482">
    <property type="entry name" value="Pih1_fungal_CS"/>
    <property type="match status" value="1"/>
</dbReference>
<dbReference type="InterPro" id="IPR041441">
    <property type="entry name" value="Pih1_CS_Ascomycota"/>
</dbReference>
<organism evidence="4 5">
    <name type="scientific">Maudiozyma barnettii</name>
    <dbReference type="NCBI Taxonomy" id="61262"/>
    <lineage>
        <taxon>Eukaryota</taxon>
        <taxon>Fungi</taxon>
        <taxon>Dikarya</taxon>
        <taxon>Ascomycota</taxon>
        <taxon>Saccharomycotina</taxon>
        <taxon>Saccharomycetes</taxon>
        <taxon>Saccharomycetales</taxon>
        <taxon>Saccharomycetaceae</taxon>
        <taxon>Maudiozyma</taxon>
    </lineage>
</organism>
<dbReference type="GeneID" id="64855481"/>
<name>A0A8H2ZEK2_9SACH</name>
<sequence>MNDYIRATDENNVITITPEPIFVIKSKLLSDPQSKLFINVCHATNVPPPREPFDPQNTYTAIMNNEWEIPIVASQMRQDTDKKGDICMVSDCIINSSLVDIINNVNNFQLKQILVEWCIESIEIRENVMIHRDAIKFPKMKFKGQELPVLEIRNDSITSGEETDQSNKNKQEDSALGFLQMKRDLIDNDEIEDSTNGLKTLFPNATTTTKNGRSHSLIQDITESNTSVTKNKPIINEIVAPGKIEKKDVHFNVTMRQTKDTTTYKLKIEIESELDSSLDLELSYNTNENSLFVKNINLQEFNESKLEIPLPNFIKSENLNFSNFKTFFIKKQHKLYIFI</sequence>
<dbReference type="GO" id="GO:1990904">
    <property type="term" value="C:ribonucleoprotein complex"/>
    <property type="evidence" value="ECO:0007669"/>
    <property type="project" value="TreeGrafter"/>
</dbReference>
<gene>
    <name evidence="4" type="ORF">KABA2_01S11770</name>
</gene>